<dbReference type="Pfam" id="PF00028">
    <property type="entry name" value="Cadherin"/>
    <property type="match status" value="2"/>
</dbReference>
<keyword evidence="3 5" id="KW-0106">Calcium</keyword>
<feature type="domain" description="Cadherin" evidence="7">
    <location>
        <begin position="245"/>
        <end position="323"/>
    </location>
</feature>
<dbReference type="GO" id="GO:0007156">
    <property type="term" value="P:homophilic cell adhesion via plasma membrane adhesion molecules"/>
    <property type="evidence" value="ECO:0007669"/>
    <property type="project" value="InterPro"/>
</dbReference>
<sequence length="699" mass="74523">MGNMLQTGIDAQICTFPIPVSFSENNEVGALVVTIETEAGVVLHYDSPELPFTLEGNNLLATEVLNYEEVNTYTVDIRCNETPETIIILLENLNDNRPVFDKEVYPLTVPESTTVGTVVGTINAHDPDEDRLIYTLTPSSDLFRLESPNKPGIVVAKPLDYDQVKTVQLTLTVKDADPEIPGHVDTATIDITITDVDNRPPWFKPCSETVVQGVTICPNTGYTGVVNLGEMEAGPIDLKPNNIWAIDGDKGLNYPITYSIISGSDGFFEIGLETGNITMLKAVDVTKDFYMTIMASQSTNSYQFATTSLIINVVTKSLFAPEFQRPQYEAVVEGVGTMALDAADKNNALKIIATDQDYEAAGGINPNIVYSVVGTSSFAIIDGFLFMSTEVPAGPYNLQVKAEDKINFDEVTAPLTVEVVPEPTTPPTTVPTTGPTTAAPTTGPTTGPTSAPPTSGPTTGPNTGPTTGPNTGPTTGPNTGPTTGPNTGPTTDPITGPTTGPATGATDPTSNPVQTTDGTGGVIIPRGGYTAGEMAAVEAAQPGRRSTKPVPSGALWALLAKRGESNSSMKLFNMTMTTKITKVVGLKDVPPAVELDKPQPRSIPRPPSPIPDEEKEVKPILTKDKLKEDGYKAVWFKEDIDPNAKEEVVIIPDRTEDDDEDDEGDSKVPKVKFNDADRDSGLGDKNEDSEDDRAMISSL</sequence>
<feature type="region of interest" description="Disordered" evidence="6">
    <location>
        <begin position="645"/>
        <end position="699"/>
    </location>
</feature>
<evidence type="ECO:0000256" key="5">
    <source>
        <dbReference type="PROSITE-ProRule" id="PRU00043"/>
    </source>
</evidence>
<evidence type="ECO:0000256" key="1">
    <source>
        <dbReference type="ARBA" id="ARBA00004370"/>
    </source>
</evidence>
<feature type="domain" description="Cadherin" evidence="7">
    <location>
        <begin position="101"/>
        <end position="203"/>
    </location>
</feature>
<feature type="region of interest" description="Disordered" evidence="6">
    <location>
        <begin position="417"/>
        <end position="527"/>
    </location>
</feature>
<keyword evidence="9" id="KW-1185">Reference proteome</keyword>
<dbReference type="PROSITE" id="PS50268">
    <property type="entry name" value="CADHERIN_2"/>
    <property type="match status" value="2"/>
</dbReference>
<reference evidence="9" key="1">
    <citation type="submission" date="2024-04" db="EMBL/GenBank/DDBJ databases">
        <title>Salinicola lusitanus LLJ914,a marine bacterium isolated from the Okinawa Trough.</title>
        <authorList>
            <person name="Li J."/>
        </authorList>
    </citation>
    <scope>NUCLEOTIDE SEQUENCE [LARGE SCALE GENOMIC DNA]</scope>
</reference>
<evidence type="ECO:0000259" key="7">
    <source>
        <dbReference type="PROSITE" id="PS50268"/>
    </source>
</evidence>
<dbReference type="EMBL" id="JBBPFD010000017">
    <property type="protein sequence ID" value="KAK7891294.1"/>
    <property type="molecule type" value="Genomic_DNA"/>
</dbReference>
<proteinExistence type="predicted"/>
<keyword evidence="4" id="KW-0472">Membrane</keyword>
<protein>
    <recommendedName>
        <fullName evidence="7">Cadherin domain-containing protein</fullName>
    </recommendedName>
</protein>
<evidence type="ECO:0000256" key="2">
    <source>
        <dbReference type="ARBA" id="ARBA00022737"/>
    </source>
</evidence>
<feature type="region of interest" description="Disordered" evidence="6">
    <location>
        <begin position="591"/>
        <end position="617"/>
    </location>
</feature>
<dbReference type="InterPro" id="IPR015919">
    <property type="entry name" value="Cadherin-like_sf"/>
</dbReference>
<dbReference type="Proteomes" id="UP001460270">
    <property type="component" value="Unassembled WGS sequence"/>
</dbReference>
<evidence type="ECO:0000256" key="3">
    <source>
        <dbReference type="ARBA" id="ARBA00022837"/>
    </source>
</evidence>
<dbReference type="CDD" id="cd11304">
    <property type="entry name" value="Cadherin_repeat"/>
    <property type="match status" value="2"/>
</dbReference>
<feature type="compositionally biased region" description="Low complexity" evidence="6">
    <location>
        <begin position="456"/>
        <end position="509"/>
    </location>
</feature>
<dbReference type="PANTHER" id="PTHR24027">
    <property type="entry name" value="CADHERIN-23"/>
    <property type="match status" value="1"/>
</dbReference>
<accession>A0AAW0NG67</accession>
<feature type="compositionally biased region" description="Pro residues" evidence="6">
    <location>
        <begin position="601"/>
        <end position="610"/>
    </location>
</feature>
<comment type="subcellular location">
    <subcellularLocation>
        <location evidence="1">Membrane</location>
    </subcellularLocation>
</comment>
<organism evidence="8 9">
    <name type="scientific">Mugilogobius chulae</name>
    <name type="common">yellowstripe goby</name>
    <dbReference type="NCBI Taxonomy" id="88201"/>
    <lineage>
        <taxon>Eukaryota</taxon>
        <taxon>Metazoa</taxon>
        <taxon>Chordata</taxon>
        <taxon>Craniata</taxon>
        <taxon>Vertebrata</taxon>
        <taxon>Euteleostomi</taxon>
        <taxon>Actinopterygii</taxon>
        <taxon>Neopterygii</taxon>
        <taxon>Teleostei</taxon>
        <taxon>Neoteleostei</taxon>
        <taxon>Acanthomorphata</taxon>
        <taxon>Gobiaria</taxon>
        <taxon>Gobiiformes</taxon>
        <taxon>Gobioidei</taxon>
        <taxon>Gobiidae</taxon>
        <taxon>Gobionellinae</taxon>
        <taxon>Mugilogobius</taxon>
    </lineage>
</organism>
<dbReference type="GO" id="GO:0016342">
    <property type="term" value="C:catenin complex"/>
    <property type="evidence" value="ECO:0007669"/>
    <property type="project" value="TreeGrafter"/>
</dbReference>
<dbReference type="GO" id="GO:0005509">
    <property type="term" value="F:calcium ion binding"/>
    <property type="evidence" value="ECO:0007669"/>
    <property type="project" value="UniProtKB-UniRule"/>
</dbReference>
<gene>
    <name evidence="8" type="ORF">WMY93_023257</name>
</gene>
<evidence type="ECO:0000313" key="8">
    <source>
        <dbReference type="EMBL" id="KAK7891294.1"/>
    </source>
</evidence>
<feature type="compositionally biased region" description="Basic and acidic residues" evidence="6">
    <location>
        <begin position="665"/>
        <end position="686"/>
    </location>
</feature>
<dbReference type="PRINTS" id="PR00205">
    <property type="entry name" value="CADHERIN"/>
</dbReference>
<keyword evidence="2" id="KW-0677">Repeat</keyword>
<dbReference type="GO" id="GO:0008013">
    <property type="term" value="F:beta-catenin binding"/>
    <property type="evidence" value="ECO:0007669"/>
    <property type="project" value="TreeGrafter"/>
</dbReference>
<dbReference type="InterPro" id="IPR039808">
    <property type="entry name" value="Cadherin"/>
</dbReference>
<dbReference type="Gene3D" id="2.60.40.60">
    <property type="entry name" value="Cadherins"/>
    <property type="match status" value="2"/>
</dbReference>
<evidence type="ECO:0000256" key="4">
    <source>
        <dbReference type="ARBA" id="ARBA00023136"/>
    </source>
</evidence>
<dbReference type="GO" id="GO:0045296">
    <property type="term" value="F:cadherin binding"/>
    <property type="evidence" value="ECO:0007669"/>
    <property type="project" value="TreeGrafter"/>
</dbReference>
<dbReference type="InterPro" id="IPR002126">
    <property type="entry name" value="Cadherin-like_dom"/>
</dbReference>
<feature type="compositionally biased region" description="Acidic residues" evidence="6">
    <location>
        <begin position="655"/>
        <end position="664"/>
    </location>
</feature>
<name>A0AAW0NG67_9GOBI</name>
<evidence type="ECO:0000256" key="6">
    <source>
        <dbReference type="SAM" id="MobiDB-lite"/>
    </source>
</evidence>
<dbReference type="AlphaFoldDB" id="A0AAW0NG67"/>
<feature type="compositionally biased region" description="Low complexity" evidence="6">
    <location>
        <begin position="430"/>
        <end position="449"/>
    </location>
</feature>
<dbReference type="SUPFAM" id="SSF49313">
    <property type="entry name" value="Cadherin-like"/>
    <property type="match status" value="2"/>
</dbReference>
<comment type="caution">
    <text evidence="8">The sequence shown here is derived from an EMBL/GenBank/DDBJ whole genome shotgun (WGS) entry which is preliminary data.</text>
</comment>
<evidence type="ECO:0000313" key="9">
    <source>
        <dbReference type="Proteomes" id="UP001460270"/>
    </source>
</evidence>
<dbReference type="PANTHER" id="PTHR24027:SF414">
    <property type="entry name" value="CADHERIN-RELATED FAMILY MEMBER 5 ISOFORM X1"/>
    <property type="match status" value="1"/>
</dbReference>
<dbReference type="SMART" id="SM00112">
    <property type="entry name" value="CA"/>
    <property type="match status" value="2"/>
</dbReference>
<dbReference type="GO" id="GO:0016477">
    <property type="term" value="P:cell migration"/>
    <property type="evidence" value="ECO:0007669"/>
    <property type="project" value="TreeGrafter"/>
</dbReference>